<feature type="compositionally biased region" description="Low complexity" evidence="6">
    <location>
        <begin position="315"/>
        <end position="338"/>
    </location>
</feature>
<dbReference type="PANTHER" id="PTHR24324:SF9">
    <property type="entry name" value="HOMEOBOX DOMAIN-CONTAINING PROTEIN"/>
    <property type="match status" value="1"/>
</dbReference>
<evidence type="ECO:0000313" key="8">
    <source>
        <dbReference type="EMBL" id="THH14241.1"/>
    </source>
</evidence>
<feature type="compositionally biased region" description="Polar residues" evidence="6">
    <location>
        <begin position="15"/>
        <end position="34"/>
    </location>
</feature>
<keyword evidence="3 4" id="KW-0539">Nucleus</keyword>
<feature type="domain" description="Homeobox" evidence="7">
    <location>
        <begin position="258"/>
        <end position="318"/>
    </location>
</feature>
<feature type="region of interest" description="Disordered" evidence="6">
    <location>
        <begin position="86"/>
        <end position="150"/>
    </location>
</feature>
<dbReference type="PANTHER" id="PTHR24324">
    <property type="entry name" value="HOMEOBOX PROTEIN HHEX"/>
    <property type="match status" value="1"/>
</dbReference>
<dbReference type="PROSITE" id="PS00027">
    <property type="entry name" value="HOMEOBOX_1"/>
    <property type="match status" value="1"/>
</dbReference>
<dbReference type="InterPro" id="IPR001356">
    <property type="entry name" value="HD"/>
</dbReference>
<feature type="compositionally biased region" description="Polar residues" evidence="6">
    <location>
        <begin position="366"/>
        <end position="382"/>
    </location>
</feature>
<dbReference type="InterPro" id="IPR051000">
    <property type="entry name" value="Homeobox_DNA-bind_prot"/>
</dbReference>
<sequence>MSIPRDNNYYYANTGRPQSKSPSRGDFQTGSSVPEQGLFSHIHSTYINSTIKSTDIVPAAYSGHYTQQRHPQGSYDASYASYNPYAVPPQQHQTSQYSMYQQQPDARYASQQTYSTYPSRMSPPIPADDHRLPSLSHPHQAVRDDRWQDQSTSYYPQSTAHSQVMANPSSLRSPQTVYPAQYPQYQSVQAGAYPAEPNTGRMMAHGGTAGSHHHHMQMGHATVERTVSSRNVAPMPYTRGAPVMSPVDYEVTESASEPTIKKKRKRADAHQLKVLNDVYARTAFPSTEERAELARKLDMSARSVQIWFQNKRQSMRQGGRQSGSSTTATSSSQTHPTQTPIPSPPHTYATGPTVVSPISMAGPSGTPYSSRSPPPNINRTGQSPSPSGGRRGGSFDPRTWFGRGRGL</sequence>
<reference evidence="8 9" key="1">
    <citation type="submission" date="2019-02" db="EMBL/GenBank/DDBJ databases">
        <title>Genome sequencing of the rare red list fungi Bondarzewia mesenterica.</title>
        <authorList>
            <person name="Buettner E."/>
            <person name="Kellner H."/>
        </authorList>
    </citation>
    <scope>NUCLEOTIDE SEQUENCE [LARGE SCALE GENOMIC DNA]</scope>
    <source>
        <strain evidence="8 9">DSM 108281</strain>
    </source>
</reference>
<dbReference type="SMART" id="SM00389">
    <property type="entry name" value="HOX"/>
    <property type="match status" value="1"/>
</dbReference>
<evidence type="ECO:0000256" key="3">
    <source>
        <dbReference type="ARBA" id="ARBA00023242"/>
    </source>
</evidence>
<feature type="region of interest" description="Disordered" evidence="6">
    <location>
        <begin position="312"/>
        <end position="407"/>
    </location>
</feature>
<dbReference type="PROSITE" id="PS50071">
    <property type="entry name" value="HOMEOBOX_2"/>
    <property type="match status" value="1"/>
</dbReference>
<dbReference type="GO" id="GO:0030154">
    <property type="term" value="P:cell differentiation"/>
    <property type="evidence" value="ECO:0007669"/>
    <property type="project" value="TreeGrafter"/>
</dbReference>
<feature type="DNA-binding region" description="Homeobox" evidence="4">
    <location>
        <begin position="260"/>
        <end position="319"/>
    </location>
</feature>
<keyword evidence="2 4" id="KW-0371">Homeobox</keyword>
<evidence type="ECO:0000256" key="1">
    <source>
        <dbReference type="ARBA" id="ARBA00023125"/>
    </source>
</evidence>
<accession>A0A4S4LRQ1</accession>
<dbReference type="OrthoDB" id="6159439at2759"/>
<keyword evidence="9" id="KW-1185">Reference proteome</keyword>
<evidence type="ECO:0000256" key="4">
    <source>
        <dbReference type="PROSITE-ProRule" id="PRU00108"/>
    </source>
</evidence>
<dbReference type="InterPro" id="IPR017970">
    <property type="entry name" value="Homeobox_CS"/>
</dbReference>
<dbReference type="CDD" id="cd00086">
    <property type="entry name" value="homeodomain"/>
    <property type="match status" value="1"/>
</dbReference>
<feature type="compositionally biased region" description="Polar residues" evidence="6">
    <location>
        <begin position="90"/>
        <end position="119"/>
    </location>
</feature>
<comment type="caution">
    <text evidence="8">The sequence shown here is derived from an EMBL/GenBank/DDBJ whole genome shotgun (WGS) entry which is preliminary data.</text>
</comment>
<evidence type="ECO:0000256" key="6">
    <source>
        <dbReference type="SAM" id="MobiDB-lite"/>
    </source>
</evidence>
<dbReference type="GO" id="GO:0005634">
    <property type="term" value="C:nucleus"/>
    <property type="evidence" value="ECO:0007669"/>
    <property type="project" value="UniProtKB-SubCell"/>
</dbReference>
<dbReference type="Pfam" id="PF00046">
    <property type="entry name" value="Homeodomain"/>
    <property type="match status" value="1"/>
</dbReference>
<dbReference type="AlphaFoldDB" id="A0A4S4LRQ1"/>
<evidence type="ECO:0000313" key="9">
    <source>
        <dbReference type="Proteomes" id="UP000310158"/>
    </source>
</evidence>
<feature type="region of interest" description="Disordered" evidence="6">
    <location>
        <begin position="1"/>
        <end position="35"/>
    </location>
</feature>
<dbReference type="Proteomes" id="UP000310158">
    <property type="component" value="Unassembled WGS sequence"/>
</dbReference>
<organism evidence="8 9">
    <name type="scientific">Bondarzewia mesenterica</name>
    <dbReference type="NCBI Taxonomy" id="1095465"/>
    <lineage>
        <taxon>Eukaryota</taxon>
        <taxon>Fungi</taxon>
        <taxon>Dikarya</taxon>
        <taxon>Basidiomycota</taxon>
        <taxon>Agaricomycotina</taxon>
        <taxon>Agaricomycetes</taxon>
        <taxon>Russulales</taxon>
        <taxon>Bondarzewiaceae</taxon>
        <taxon>Bondarzewia</taxon>
    </lineage>
</organism>
<name>A0A4S4LRQ1_9AGAM</name>
<comment type="subcellular location">
    <subcellularLocation>
        <location evidence="4 5">Nucleus</location>
    </subcellularLocation>
</comment>
<evidence type="ECO:0000256" key="5">
    <source>
        <dbReference type="RuleBase" id="RU000682"/>
    </source>
</evidence>
<dbReference type="GO" id="GO:0000981">
    <property type="term" value="F:DNA-binding transcription factor activity, RNA polymerase II-specific"/>
    <property type="evidence" value="ECO:0007669"/>
    <property type="project" value="InterPro"/>
</dbReference>
<dbReference type="SUPFAM" id="SSF46689">
    <property type="entry name" value="Homeodomain-like"/>
    <property type="match status" value="1"/>
</dbReference>
<dbReference type="GO" id="GO:0000978">
    <property type="term" value="F:RNA polymerase II cis-regulatory region sequence-specific DNA binding"/>
    <property type="evidence" value="ECO:0007669"/>
    <property type="project" value="TreeGrafter"/>
</dbReference>
<keyword evidence="1 4" id="KW-0238">DNA-binding</keyword>
<evidence type="ECO:0000259" key="7">
    <source>
        <dbReference type="PROSITE" id="PS50071"/>
    </source>
</evidence>
<protein>
    <recommendedName>
        <fullName evidence="7">Homeobox domain-containing protein</fullName>
    </recommendedName>
</protein>
<evidence type="ECO:0000256" key="2">
    <source>
        <dbReference type="ARBA" id="ARBA00023155"/>
    </source>
</evidence>
<dbReference type="EMBL" id="SGPL01000291">
    <property type="protein sequence ID" value="THH14241.1"/>
    <property type="molecule type" value="Genomic_DNA"/>
</dbReference>
<proteinExistence type="predicted"/>
<dbReference type="Gene3D" id="1.10.10.60">
    <property type="entry name" value="Homeodomain-like"/>
    <property type="match status" value="1"/>
</dbReference>
<gene>
    <name evidence="8" type="ORF">EW146_g6066</name>
</gene>
<dbReference type="InterPro" id="IPR009057">
    <property type="entry name" value="Homeodomain-like_sf"/>
</dbReference>